<dbReference type="PANTHER" id="PTHR40704">
    <property type="entry name" value="TRANSCRIPTION ELONGATION FACTOR SPT4"/>
    <property type="match status" value="1"/>
</dbReference>
<protein>
    <recommendedName>
        <fullName evidence="2">Transcription elongation factor Spt4</fullName>
    </recommendedName>
</protein>
<keyword evidence="2" id="KW-0479">Metal-binding</keyword>
<name>A0A133VID0_9EURY</name>
<feature type="binding site" evidence="2">
    <location>
        <position position="21"/>
    </location>
    <ligand>
        <name>Zn(2+)</name>
        <dbReference type="ChEBI" id="CHEBI:29105"/>
    </ligand>
</feature>
<dbReference type="InterPro" id="IPR029040">
    <property type="entry name" value="RPABC4/Spt4"/>
</dbReference>
<reference evidence="4 5" key="1">
    <citation type="journal article" date="2016" name="Sci. Rep.">
        <title>Metabolic traits of an uncultured archaeal lineage -MSBL1- from brine pools of the Red Sea.</title>
        <authorList>
            <person name="Mwirichia R."/>
            <person name="Alam I."/>
            <person name="Rashid M."/>
            <person name="Vinu M."/>
            <person name="Ba-Alawi W."/>
            <person name="Anthony Kamau A."/>
            <person name="Kamanda Ngugi D."/>
            <person name="Goker M."/>
            <person name="Klenk H.P."/>
            <person name="Bajic V."/>
            <person name="Stingl U."/>
        </authorList>
    </citation>
    <scope>NUCLEOTIDE SEQUENCE [LARGE SCALE GENOMIC DNA]</scope>
    <source>
        <strain evidence="4">SCGC-AAA382F02</strain>
    </source>
</reference>
<organism evidence="4 5">
    <name type="scientific">candidate division MSBL1 archaeon SCGC-AAA382F02</name>
    <dbReference type="NCBI Taxonomy" id="1698282"/>
    <lineage>
        <taxon>Archaea</taxon>
        <taxon>Methanobacteriati</taxon>
        <taxon>Methanobacteriota</taxon>
        <taxon>candidate division MSBL1</taxon>
    </lineage>
</organism>
<sequence length="61" mass="6850">MAEKACKNCNRIVEGDVCPVCKKSSFSNEWRGYVIILNPEESQIAERMGVDTPGSYALRVR</sequence>
<dbReference type="EMBL" id="LHYG01000011">
    <property type="protein sequence ID" value="KXB06198.1"/>
    <property type="molecule type" value="Genomic_DNA"/>
</dbReference>
<dbReference type="SMART" id="SM01389">
    <property type="entry name" value="Spt4"/>
    <property type="match status" value="1"/>
</dbReference>
<comment type="caution">
    <text evidence="4">The sequence shown here is derived from an EMBL/GenBank/DDBJ whole genome shotgun (WGS) entry which is preliminary data.</text>
</comment>
<evidence type="ECO:0000313" key="5">
    <source>
        <dbReference type="Proteomes" id="UP000070491"/>
    </source>
</evidence>
<evidence type="ECO:0000313" key="4">
    <source>
        <dbReference type="EMBL" id="KXB06198.1"/>
    </source>
</evidence>
<gene>
    <name evidence="2" type="primary">spt4</name>
    <name evidence="4" type="ORF">AKJ53_01070</name>
</gene>
<dbReference type="InterPro" id="IPR007178">
    <property type="entry name" value="Spt4_arch"/>
</dbReference>
<evidence type="ECO:0000256" key="2">
    <source>
        <dbReference type="HAMAP-Rule" id="MF_00949"/>
    </source>
</evidence>
<feature type="binding site" evidence="2">
    <location>
        <position position="18"/>
    </location>
    <ligand>
        <name>Zn(2+)</name>
        <dbReference type="ChEBI" id="CHEBI:29105"/>
    </ligand>
</feature>
<dbReference type="Proteomes" id="UP000070491">
    <property type="component" value="Unassembled WGS sequence"/>
</dbReference>
<keyword evidence="2" id="KW-0862">Zinc</keyword>
<dbReference type="Pfam" id="PF06093">
    <property type="entry name" value="Spt4"/>
    <property type="match status" value="1"/>
</dbReference>
<dbReference type="SUPFAM" id="SSF63393">
    <property type="entry name" value="RNA polymerase subunits"/>
    <property type="match status" value="1"/>
</dbReference>
<dbReference type="AlphaFoldDB" id="A0A133VID0"/>
<evidence type="ECO:0000256" key="1">
    <source>
        <dbReference type="ARBA" id="ARBA00023163"/>
    </source>
</evidence>
<feature type="binding site" evidence="2">
    <location>
        <position position="9"/>
    </location>
    <ligand>
        <name>Zn(2+)</name>
        <dbReference type="ChEBI" id="CHEBI:29105"/>
    </ligand>
</feature>
<dbReference type="InterPro" id="IPR038589">
    <property type="entry name" value="Spt4_dom_sf"/>
</dbReference>
<evidence type="ECO:0000259" key="3">
    <source>
        <dbReference type="SMART" id="SM01389"/>
    </source>
</evidence>
<accession>A0A133VID0</accession>
<feature type="domain" description="Spt4/RpoE2 zinc finger" evidence="3">
    <location>
        <begin position="3"/>
        <end position="61"/>
    </location>
</feature>
<keyword evidence="5" id="KW-1185">Reference proteome</keyword>
<feature type="binding site" evidence="2">
    <location>
        <position position="6"/>
    </location>
    <ligand>
        <name>Zn(2+)</name>
        <dbReference type="ChEBI" id="CHEBI:29105"/>
    </ligand>
</feature>
<dbReference type="Gene3D" id="2.20.28.90">
    <property type="match status" value="1"/>
</dbReference>
<dbReference type="HAMAP" id="MF_00949">
    <property type="entry name" value="Spt4_arch"/>
    <property type="match status" value="1"/>
</dbReference>
<dbReference type="InterPro" id="IPR022800">
    <property type="entry name" value="Spt4/RpoE2_Znf"/>
</dbReference>
<keyword evidence="1 2" id="KW-0804">Transcription</keyword>
<dbReference type="GO" id="GO:0006355">
    <property type="term" value="P:regulation of DNA-templated transcription"/>
    <property type="evidence" value="ECO:0007669"/>
    <property type="project" value="UniProtKB-UniRule"/>
</dbReference>
<dbReference type="GO" id="GO:0008270">
    <property type="term" value="F:zinc ion binding"/>
    <property type="evidence" value="ECO:0007669"/>
    <property type="project" value="UniProtKB-UniRule"/>
</dbReference>
<dbReference type="PANTHER" id="PTHR40704:SF1">
    <property type="entry name" value="TRANSCRIPTION ELONGATION FACTOR SPT4"/>
    <property type="match status" value="1"/>
</dbReference>
<comment type="function">
    <text evidence="2">Stimulates transcription elongation.</text>
</comment>
<proteinExistence type="inferred from homology"/>
<dbReference type="NCBIfam" id="NF041664">
    <property type="entry name" value="RNAP_arch_Epp"/>
    <property type="match status" value="1"/>
</dbReference>
<comment type="similarity">
    <text evidence="2">Belongs to the archaeal Spt4 family.</text>
</comment>
<comment type="subunit">
    <text evidence="2">Heterodimer composed of Spt4 and Spt5.</text>
</comment>
<keyword evidence="2" id="KW-0805">Transcription regulation</keyword>